<dbReference type="AlphaFoldDB" id="A0A2H0W8J7"/>
<dbReference type="CDD" id="cd03822">
    <property type="entry name" value="GT4_mannosyltransferase-like"/>
    <property type="match status" value="1"/>
</dbReference>
<accession>A0A2H0W8J7</accession>
<dbReference type="SUPFAM" id="SSF53756">
    <property type="entry name" value="UDP-Glycosyltransferase/glycogen phosphorylase"/>
    <property type="match status" value="1"/>
</dbReference>
<name>A0A2H0W8J7_9BACT</name>
<feature type="domain" description="Glycosyltransferase subfamily 4-like N-terminal" evidence="1">
    <location>
        <begin position="74"/>
        <end position="180"/>
    </location>
</feature>
<keyword evidence="2" id="KW-0808">Transferase</keyword>
<reference evidence="3" key="1">
    <citation type="submission" date="2017-09" db="EMBL/GenBank/DDBJ databases">
        <title>Depth-based differentiation of microbial function through sediment-hosted aquifers and enrichment of novel symbionts in the deep terrestrial subsurface.</title>
        <authorList>
            <person name="Probst A.J."/>
            <person name="Ladd B."/>
            <person name="Jarett J.K."/>
            <person name="Geller-Mcgrath D.E."/>
            <person name="Sieber C.M.K."/>
            <person name="Emerson J.B."/>
            <person name="Anantharaman K."/>
            <person name="Thomas B.C."/>
            <person name="Malmstrom R."/>
            <person name="Stieglmeier M."/>
            <person name="Klingl A."/>
            <person name="Woyke T."/>
            <person name="Ryan C.M."/>
            <person name="Banfield J.F."/>
        </authorList>
    </citation>
    <scope>NUCLEOTIDE SEQUENCE [LARGE SCALE GENOMIC DNA]</scope>
</reference>
<dbReference type="Pfam" id="PF13692">
    <property type="entry name" value="Glyco_trans_1_4"/>
    <property type="match status" value="1"/>
</dbReference>
<gene>
    <name evidence="2" type="ORF">COT78_02305</name>
</gene>
<dbReference type="InterPro" id="IPR028098">
    <property type="entry name" value="Glyco_trans_4-like_N"/>
</dbReference>
<evidence type="ECO:0000313" key="2">
    <source>
        <dbReference type="EMBL" id="PIS07687.1"/>
    </source>
</evidence>
<dbReference type="GO" id="GO:0016740">
    <property type="term" value="F:transferase activity"/>
    <property type="evidence" value="ECO:0007669"/>
    <property type="project" value="UniProtKB-KW"/>
</dbReference>
<comment type="caution">
    <text evidence="2">The sequence shown here is derived from an EMBL/GenBank/DDBJ whole genome shotgun (WGS) entry which is preliminary data.</text>
</comment>
<proteinExistence type="predicted"/>
<dbReference type="PANTHER" id="PTHR12526:SF572">
    <property type="entry name" value="BLL5144 PROTEIN"/>
    <property type="match status" value="1"/>
</dbReference>
<dbReference type="Gene3D" id="3.40.50.2000">
    <property type="entry name" value="Glycogen Phosphorylase B"/>
    <property type="match status" value="2"/>
</dbReference>
<dbReference type="EMBL" id="PEZW01000016">
    <property type="protein sequence ID" value="PIS07687.1"/>
    <property type="molecule type" value="Genomic_DNA"/>
</dbReference>
<protein>
    <submittedName>
        <fullName evidence="2">Glycosyl transferase family 1</fullName>
    </submittedName>
</protein>
<evidence type="ECO:0000259" key="1">
    <source>
        <dbReference type="Pfam" id="PF13439"/>
    </source>
</evidence>
<evidence type="ECO:0000313" key="3">
    <source>
        <dbReference type="Proteomes" id="UP000231382"/>
    </source>
</evidence>
<sequence length="397" mass="45161">MAFYKDKDRNRKKIILIASYRPRDCGIATFSEDLVNSLESLDDNIEVNIIAINEPARKKCRYSSQIKLEIEQENLQNYNRAVEYINSSDAMIVNIQHEYGLFGGKDGEFVVNLVKQVHKPVVVTLHTVLTKPSLQQKEILRTLAECCDAIVVMAEAAVAILAKNYNIPDDNIIMIPHGVPETDFENQISAKKQLRIERHTVLSTFGLIGPGKGLEYAIEALPKIKLSHPEVKYFILGRTHPNLISDGHDWYREKLLSKISDLNLDNDVCFVNRFLSIDEIISYLKATDICLTPYLNAQQITSGTLAYALSTGRVCISTPYVYAKELLKDGHGKIIPFRDSDAIAKSVLEYLNDSSKQVKTERSNYVYTRNMTWRNIAKSYSKLFNKVSLRRTKHEPK</sequence>
<dbReference type="PANTHER" id="PTHR12526">
    <property type="entry name" value="GLYCOSYLTRANSFERASE"/>
    <property type="match status" value="1"/>
</dbReference>
<organism evidence="2 3">
    <name type="scientific">Candidatus Berkelbacteria bacterium CG10_big_fil_rev_8_21_14_0_10_43_13</name>
    <dbReference type="NCBI Taxonomy" id="1974514"/>
    <lineage>
        <taxon>Bacteria</taxon>
        <taxon>Candidatus Berkelbacteria</taxon>
    </lineage>
</organism>
<dbReference type="Proteomes" id="UP000231382">
    <property type="component" value="Unassembled WGS sequence"/>
</dbReference>
<dbReference type="Pfam" id="PF13439">
    <property type="entry name" value="Glyco_transf_4"/>
    <property type="match status" value="1"/>
</dbReference>